<dbReference type="NCBIfam" id="NF004539">
    <property type="entry name" value="PRK05888.1-5"/>
    <property type="match status" value="1"/>
</dbReference>
<feature type="binding site" evidence="8">
    <location>
        <position position="74"/>
    </location>
    <ligand>
        <name>[4Fe-4S] cluster</name>
        <dbReference type="ChEBI" id="CHEBI:49883"/>
        <label>2</label>
    </ligand>
</feature>
<dbReference type="InterPro" id="IPR010226">
    <property type="entry name" value="NADH_quinone_OxRdtase_chainI"/>
</dbReference>
<dbReference type="EC" id="7.1.1.-" evidence="8"/>
<keyword evidence="8" id="KW-0830">Ubiquinone</keyword>
<dbReference type="Gene3D" id="3.30.70.3270">
    <property type="match status" value="1"/>
</dbReference>
<evidence type="ECO:0000256" key="8">
    <source>
        <dbReference type="HAMAP-Rule" id="MF_01351"/>
    </source>
</evidence>
<dbReference type="AlphaFoldDB" id="A0A1S7LLH5"/>
<feature type="binding site" evidence="8">
    <location>
        <position position="110"/>
    </location>
    <ligand>
        <name>[4Fe-4S] cluster</name>
        <dbReference type="ChEBI" id="CHEBI:49883"/>
        <label>2</label>
    </ligand>
</feature>
<dbReference type="SUPFAM" id="SSF54862">
    <property type="entry name" value="4Fe-4S ferredoxins"/>
    <property type="match status" value="1"/>
</dbReference>
<name>A0A1S7LLH5_MAGMO</name>
<dbReference type="InterPro" id="IPR017896">
    <property type="entry name" value="4Fe4S_Fe-S-bd"/>
</dbReference>
<keyword evidence="6 8" id="KW-0408">Iron</keyword>
<comment type="function">
    <text evidence="8">NDH-1 shuttles electrons from NADH, via FMN and iron-sulfur (Fe-S) centers, to quinones in the respiratory chain. The immediate electron acceptor for the enzyme in this species is believed to be ubiquinone. Couples the redox reaction to proton translocation (for every two electrons transferred, four hydrogen ions are translocated across the cytoplasmic membrane), and thus conserves the redox energy in a proton gradient.</text>
</comment>
<evidence type="ECO:0000256" key="5">
    <source>
        <dbReference type="ARBA" id="ARBA00022967"/>
    </source>
</evidence>
<dbReference type="Pfam" id="PF12838">
    <property type="entry name" value="Fer4_7"/>
    <property type="match status" value="1"/>
</dbReference>
<feature type="binding site" evidence="8">
    <location>
        <position position="104"/>
    </location>
    <ligand>
        <name>[4Fe-4S] cluster</name>
        <dbReference type="ChEBI" id="CHEBI:49883"/>
        <label>2</label>
    </ligand>
</feature>
<keyword evidence="7 8" id="KW-0411">Iron-sulfur</keyword>
<evidence type="ECO:0000256" key="7">
    <source>
        <dbReference type="ARBA" id="ARBA00023014"/>
    </source>
</evidence>
<comment type="catalytic activity">
    <reaction evidence="8">
        <text>a quinone + NADH + 5 H(+)(in) = a quinol + NAD(+) + 4 H(+)(out)</text>
        <dbReference type="Rhea" id="RHEA:57888"/>
        <dbReference type="ChEBI" id="CHEBI:15378"/>
        <dbReference type="ChEBI" id="CHEBI:24646"/>
        <dbReference type="ChEBI" id="CHEBI:57540"/>
        <dbReference type="ChEBI" id="CHEBI:57945"/>
        <dbReference type="ChEBI" id="CHEBI:132124"/>
    </reaction>
</comment>
<comment type="subcellular location">
    <subcellularLocation>
        <location evidence="8">Cell membrane</location>
        <topology evidence="8">Peripheral membrane protein</topology>
    </subcellularLocation>
</comment>
<evidence type="ECO:0000256" key="2">
    <source>
        <dbReference type="ARBA" id="ARBA00022485"/>
    </source>
</evidence>
<dbReference type="InterPro" id="IPR017900">
    <property type="entry name" value="4Fe4S_Fe_S_CS"/>
</dbReference>
<keyword evidence="4" id="KW-0677">Repeat</keyword>
<dbReference type="GO" id="GO:0051539">
    <property type="term" value="F:4 iron, 4 sulfur cluster binding"/>
    <property type="evidence" value="ECO:0007669"/>
    <property type="project" value="UniProtKB-KW"/>
</dbReference>
<feature type="binding site" evidence="8">
    <location>
        <position position="107"/>
    </location>
    <ligand>
        <name>[4Fe-4S] cluster</name>
        <dbReference type="ChEBI" id="CHEBI:49883"/>
        <label>2</label>
    </ligand>
</feature>
<gene>
    <name evidence="10" type="primary">nuoII</name>
    <name evidence="8" type="synonym">nuoI</name>
    <name evidence="10" type="ORF">MAGMO_3361</name>
</gene>
<sequence>MAKYLKRFIASMALRELFQGMAITLKYMFAPKMTIQYPEERTPYSPRFRGIHVLRRYENGDERCVACKLCEAICPAQAIFIEIDDESTAEQRLTKIYDIDLFKCIYCGLCEEACPVEAIVMGPYLDVAYDKREDRFYKKELLLANGDKWRGEVDARLEADAKYR</sequence>
<feature type="binding site" evidence="8">
    <location>
        <position position="70"/>
    </location>
    <ligand>
        <name>[4Fe-4S] cluster</name>
        <dbReference type="ChEBI" id="CHEBI:49883"/>
        <label>1</label>
    </ligand>
</feature>
<dbReference type="PANTHER" id="PTHR10849">
    <property type="entry name" value="NADH DEHYDROGENASE UBIQUINONE IRON-SULFUR PROTEIN 8, MITOCHONDRIAL"/>
    <property type="match status" value="1"/>
</dbReference>
<dbReference type="NCBIfam" id="NF004538">
    <property type="entry name" value="PRK05888.1-4"/>
    <property type="match status" value="1"/>
</dbReference>
<comment type="subunit">
    <text evidence="8">NDH-1 is composed of 14 different subunits. Subunits NuoA, H, J, K, L, M, N constitute the membrane sector of the complex.</text>
</comment>
<keyword evidence="8" id="KW-0520">NAD</keyword>
<keyword evidence="8" id="KW-0874">Quinone</keyword>
<reference evidence="10" key="1">
    <citation type="submission" date="2015-04" db="EMBL/GenBank/DDBJ databases">
        <authorList>
            <person name="Syromyatnikov M.Y."/>
            <person name="Popov V.N."/>
        </authorList>
    </citation>
    <scope>NUCLEOTIDE SEQUENCE</scope>
    <source>
        <strain evidence="10">MO-1</strain>
    </source>
</reference>
<dbReference type="EMBL" id="LO017727">
    <property type="protein sequence ID" value="CRH07498.1"/>
    <property type="molecule type" value="Genomic_DNA"/>
</dbReference>
<evidence type="ECO:0000259" key="9">
    <source>
        <dbReference type="PROSITE" id="PS51379"/>
    </source>
</evidence>
<comment type="similarity">
    <text evidence="1 8">Belongs to the complex I 23 kDa subunit family.</text>
</comment>
<dbReference type="GO" id="GO:0005506">
    <property type="term" value="F:iron ion binding"/>
    <property type="evidence" value="ECO:0007669"/>
    <property type="project" value="UniProtKB-UniRule"/>
</dbReference>
<dbReference type="GO" id="GO:0005886">
    <property type="term" value="C:plasma membrane"/>
    <property type="evidence" value="ECO:0007669"/>
    <property type="project" value="UniProtKB-SubCell"/>
</dbReference>
<feature type="binding site" evidence="8">
    <location>
        <position position="64"/>
    </location>
    <ligand>
        <name>[4Fe-4S] cluster</name>
        <dbReference type="ChEBI" id="CHEBI:49883"/>
        <label>1</label>
    </ligand>
</feature>
<dbReference type="PROSITE" id="PS00198">
    <property type="entry name" value="4FE4S_FER_1"/>
    <property type="match status" value="1"/>
</dbReference>
<keyword evidence="8" id="KW-0472">Membrane</keyword>
<keyword evidence="5 8" id="KW-1278">Translocase</keyword>
<comment type="cofactor">
    <cofactor evidence="8">
        <name>[4Fe-4S] cluster</name>
        <dbReference type="ChEBI" id="CHEBI:49883"/>
    </cofactor>
    <text evidence="8">Binds 2 [4Fe-4S] clusters per subunit.</text>
</comment>
<dbReference type="PROSITE" id="PS51379">
    <property type="entry name" value="4FE4S_FER_2"/>
    <property type="match status" value="2"/>
</dbReference>
<dbReference type="PANTHER" id="PTHR10849:SF20">
    <property type="entry name" value="NADH DEHYDROGENASE [UBIQUINONE] IRON-SULFUR PROTEIN 8, MITOCHONDRIAL"/>
    <property type="match status" value="1"/>
</dbReference>
<keyword evidence="2 8" id="KW-0004">4Fe-4S</keyword>
<keyword evidence="8" id="KW-1003">Cell membrane</keyword>
<evidence type="ECO:0000256" key="3">
    <source>
        <dbReference type="ARBA" id="ARBA00022723"/>
    </source>
</evidence>
<evidence type="ECO:0000256" key="4">
    <source>
        <dbReference type="ARBA" id="ARBA00022737"/>
    </source>
</evidence>
<dbReference type="GO" id="GO:0048038">
    <property type="term" value="F:quinone binding"/>
    <property type="evidence" value="ECO:0007669"/>
    <property type="project" value="UniProtKB-KW"/>
</dbReference>
<organism evidence="10">
    <name type="scientific">Magnetococcus massalia (strain MO-1)</name>
    <dbReference type="NCBI Taxonomy" id="451514"/>
    <lineage>
        <taxon>Bacteria</taxon>
        <taxon>Pseudomonadati</taxon>
        <taxon>Pseudomonadota</taxon>
        <taxon>Magnetococcia</taxon>
        <taxon>Magnetococcales</taxon>
        <taxon>Magnetococcaceae</taxon>
        <taxon>Magnetococcus</taxon>
    </lineage>
</organism>
<proteinExistence type="inferred from homology"/>
<keyword evidence="10" id="KW-0560">Oxidoreductase</keyword>
<feature type="domain" description="4Fe-4S ferredoxin-type" evidence="9">
    <location>
        <begin position="95"/>
        <end position="124"/>
    </location>
</feature>
<keyword evidence="3 8" id="KW-0479">Metal-binding</keyword>
<accession>A0A1S7LLH5</accession>
<dbReference type="GO" id="GO:0009060">
    <property type="term" value="P:aerobic respiration"/>
    <property type="evidence" value="ECO:0007669"/>
    <property type="project" value="TreeGrafter"/>
</dbReference>
<evidence type="ECO:0000313" key="10">
    <source>
        <dbReference type="EMBL" id="CRH07498.1"/>
    </source>
</evidence>
<dbReference type="NCBIfam" id="TIGR01971">
    <property type="entry name" value="NuoI"/>
    <property type="match status" value="1"/>
</dbReference>
<evidence type="ECO:0000256" key="1">
    <source>
        <dbReference type="ARBA" id="ARBA00010277"/>
    </source>
</evidence>
<dbReference type="HAMAP" id="MF_01351">
    <property type="entry name" value="NDH1_NuoI"/>
    <property type="match status" value="1"/>
</dbReference>
<feature type="binding site" evidence="8">
    <location>
        <position position="114"/>
    </location>
    <ligand>
        <name>[4Fe-4S] cluster</name>
        <dbReference type="ChEBI" id="CHEBI:49883"/>
        <label>1</label>
    </ligand>
</feature>
<protein>
    <recommendedName>
        <fullName evidence="8">NADH-quinone oxidoreductase subunit I</fullName>
        <ecNumber evidence="8">7.1.1.-</ecNumber>
    </recommendedName>
    <alternativeName>
        <fullName evidence="8">NADH dehydrogenase I subunit I</fullName>
    </alternativeName>
    <alternativeName>
        <fullName evidence="8">NDH-1 subunit I</fullName>
    </alternativeName>
</protein>
<dbReference type="GO" id="GO:0050136">
    <property type="term" value="F:NADH dehydrogenase (quinone) (non-electrogenic) activity"/>
    <property type="evidence" value="ECO:0007669"/>
    <property type="project" value="UniProtKB-UniRule"/>
</dbReference>
<evidence type="ECO:0000256" key="6">
    <source>
        <dbReference type="ARBA" id="ARBA00023004"/>
    </source>
</evidence>
<feature type="binding site" evidence="8">
    <location>
        <position position="67"/>
    </location>
    <ligand>
        <name>[4Fe-4S] cluster</name>
        <dbReference type="ChEBI" id="CHEBI:49883"/>
        <label>1</label>
    </ligand>
</feature>
<feature type="domain" description="4Fe-4S ferredoxin-type" evidence="9">
    <location>
        <begin position="55"/>
        <end position="84"/>
    </location>
</feature>